<evidence type="ECO:0000259" key="2">
    <source>
        <dbReference type="Pfam" id="PF09851"/>
    </source>
</evidence>
<dbReference type="Pfam" id="PF09851">
    <property type="entry name" value="SHOCT"/>
    <property type="match status" value="1"/>
</dbReference>
<accession>A0ABT6D2H2</accession>
<name>A0ABT6D2H2_9LACO</name>
<dbReference type="EMBL" id="JAOZFC020000001">
    <property type="protein sequence ID" value="MDF9299706.1"/>
    <property type="molecule type" value="Genomic_DNA"/>
</dbReference>
<protein>
    <submittedName>
        <fullName evidence="3">SHOCT domain-containing protein</fullName>
    </submittedName>
</protein>
<feature type="domain" description="SHOCT" evidence="2">
    <location>
        <begin position="174"/>
        <end position="201"/>
    </location>
</feature>
<dbReference type="InterPro" id="IPR018649">
    <property type="entry name" value="SHOCT"/>
</dbReference>
<feature type="transmembrane region" description="Helical" evidence="1">
    <location>
        <begin position="73"/>
        <end position="91"/>
    </location>
</feature>
<feature type="transmembrane region" description="Helical" evidence="1">
    <location>
        <begin position="9"/>
        <end position="27"/>
    </location>
</feature>
<sequence length="202" mass="21382">MLGMTKQRFAIVVVAVVGMLTTFLPWFKISGLASLAKESVKGTAGDRWITLIVFLAAGVVAVAVGGRDKPLQGFFRYAAVVAGAINLIIGFYELTNGGADAGIYGSADPTWGLWILMLASLALIVVPFVVKEDGQPVQPRVVVQQTTQAAPQATNVQAGSASAASATAEKTDVEKIKELKELLDMGVLTQEEFDKKKDEILG</sequence>
<comment type="caution">
    <text evidence="3">The sequence shown here is derived from an EMBL/GenBank/DDBJ whole genome shotgun (WGS) entry which is preliminary data.</text>
</comment>
<evidence type="ECO:0000256" key="1">
    <source>
        <dbReference type="SAM" id="Phobius"/>
    </source>
</evidence>
<dbReference type="RefSeq" id="WP_199404353.1">
    <property type="nucleotide sequence ID" value="NZ_JAOZFC020000001.1"/>
</dbReference>
<evidence type="ECO:0000313" key="4">
    <source>
        <dbReference type="Proteomes" id="UP001146336"/>
    </source>
</evidence>
<gene>
    <name evidence="3" type="ORF">OIT47_005355</name>
</gene>
<keyword evidence="4" id="KW-1185">Reference proteome</keyword>
<reference evidence="3" key="1">
    <citation type="submission" date="2023-03" db="EMBL/GenBank/DDBJ databases">
        <title>Comparative genomics of Weissella fermenti BK2, and weissella type species.</title>
        <authorList>
            <person name="Lee J.K."/>
            <person name="Baek J.H."/>
            <person name="Kim J.M."/>
            <person name="Choi D.G."/>
            <person name="Jeon C.O."/>
        </authorList>
    </citation>
    <scope>NUCLEOTIDE SEQUENCE</scope>
    <source>
        <strain evidence="3">BK2</strain>
    </source>
</reference>
<evidence type="ECO:0000313" key="3">
    <source>
        <dbReference type="EMBL" id="MDF9299706.1"/>
    </source>
</evidence>
<feature type="transmembrane region" description="Helical" evidence="1">
    <location>
        <begin position="111"/>
        <end position="130"/>
    </location>
</feature>
<organism evidence="3 4">
    <name type="scientific">Weissella fermenti</name>
    <dbReference type="NCBI Taxonomy" id="2987699"/>
    <lineage>
        <taxon>Bacteria</taxon>
        <taxon>Bacillati</taxon>
        <taxon>Bacillota</taxon>
        <taxon>Bacilli</taxon>
        <taxon>Lactobacillales</taxon>
        <taxon>Lactobacillaceae</taxon>
        <taxon>Weissella</taxon>
    </lineage>
</organism>
<dbReference type="Proteomes" id="UP001146336">
    <property type="component" value="Unassembled WGS sequence"/>
</dbReference>
<keyword evidence="1" id="KW-0812">Transmembrane</keyword>
<keyword evidence="1" id="KW-0472">Membrane</keyword>
<proteinExistence type="predicted"/>
<keyword evidence="1" id="KW-1133">Transmembrane helix</keyword>
<feature type="transmembrane region" description="Helical" evidence="1">
    <location>
        <begin position="47"/>
        <end position="66"/>
    </location>
</feature>